<dbReference type="RefSeq" id="WP_162660416.1">
    <property type="nucleotide sequence ID" value="NZ_LR593887.1"/>
</dbReference>
<dbReference type="AlphaFoldDB" id="A0A6C2YUN9"/>
<dbReference type="Proteomes" id="UP000464378">
    <property type="component" value="Chromosome"/>
</dbReference>
<proteinExistence type="predicted"/>
<sequence>MSTGASDLVRSIQQSWPAWLPPVIQSGDTVTPTHILAPEVSALLSGRAASLPYFLHNQSVAWMTLAPDTDSILASLTDLRAWIVPSIGWEEEGQGTVVTTASGALGASILSLSPAGYIRWRSRADTETIIEIAGRLARARGLAESVPLHVQAPVPALIELRQQLATSLAANDRVAAEDTLATINRLQLDTAQNASFTRLRVLEHFGDSRLVVELPELDQLLRVRLPQNTRIAIAKAFYRHFVEPKESQGSLTSARDEFVTQVLPKIGSLLDALRPEVGVEVRRLLAYRLATGEGSLSREALSGYIDDPVVAALLSPVQQQPAPVPLSDEDQFFAAWQTLDWAEVQRLGMLLLPTRPDIVPVLARSLDRLPNAPLRDALTGIQTPAKQSTPAINSPQTWAEWLTAIPTGELSHLEQLLSARVTAGMKAVTSAEGREIADKLTDLLVGQTSHLDSGRRTVLLTGLAELAGLCVGVKDFPAAGLIDLYRVIANCWSVWKRGSAFPPDGQILLELADGLLQLSVEEEKWLSDEISRWWETRPTRALLPFMISAVEIFHRLAGTGTAERFWIDVGTFAKSKEAKLTQGERLLWRKVGADIGWDEGTLDEYMPLPSPAEGVVIDPLKAAGLKKIAIVSMREEQAKRAADQLKDRTGATVVLVSDTTSGPETDLAATADVIAYVWSATTHAVFRAFDKVDRKKIAYVRGTGAASIVLAVERWSLERGD</sequence>
<evidence type="ECO:0000313" key="2">
    <source>
        <dbReference type="Proteomes" id="UP000464378"/>
    </source>
</evidence>
<protein>
    <submittedName>
        <fullName evidence="1">Uncharacterized protein</fullName>
    </submittedName>
</protein>
<dbReference type="EMBL" id="LR586016">
    <property type="protein sequence ID" value="VIP05330.1"/>
    <property type="molecule type" value="Genomic_DNA"/>
</dbReference>
<organism evidence="1">
    <name type="scientific">Tuwongella immobilis</name>
    <dbReference type="NCBI Taxonomy" id="692036"/>
    <lineage>
        <taxon>Bacteria</taxon>
        <taxon>Pseudomonadati</taxon>
        <taxon>Planctomycetota</taxon>
        <taxon>Planctomycetia</taxon>
        <taxon>Gemmatales</taxon>
        <taxon>Gemmataceae</taxon>
        <taxon>Tuwongella</taxon>
    </lineage>
</organism>
<accession>A0A6C2YUN9</accession>
<evidence type="ECO:0000313" key="1">
    <source>
        <dbReference type="EMBL" id="VIP05330.1"/>
    </source>
</evidence>
<keyword evidence="2" id="KW-1185">Reference proteome</keyword>
<dbReference type="EMBL" id="LR593887">
    <property type="protein sequence ID" value="VTS08016.1"/>
    <property type="molecule type" value="Genomic_DNA"/>
</dbReference>
<dbReference type="KEGG" id="tim:GMBLW1_38630"/>
<name>A0A6C2YUN9_9BACT</name>
<dbReference type="InParanoid" id="A0A6C2YUN9"/>
<gene>
    <name evidence="1" type="ORF">GMBLW1_38630</name>
</gene>
<reference evidence="1" key="1">
    <citation type="submission" date="2019-04" db="EMBL/GenBank/DDBJ databases">
        <authorList>
            <consortium name="Science for Life Laboratories"/>
        </authorList>
    </citation>
    <scope>NUCLEOTIDE SEQUENCE</scope>
    <source>
        <strain evidence="1">MBLW1</strain>
    </source>
</reference>